<accession>A0ABW4TKD2</accession>
<organism evidence="1 2">
    <name type="scientific">Nocardioides aestuarii</name>
    <dbReference type="NCBI Taxonomy" id="252231"/>
    <lineage>
        <taxon>Bacteria</taxon>
        <taxon>Bacillati</taxon>
        <taxon>Actinomycetota</taxon>
        <taxon>Actinomycetes</taxon>
        <taxon>Propionibacteriales</taxon>
        <taxon>Nocardioidaceae</taxon>
        <taxon>Nocardioides</taxon>
    </lineage>
</organism>
<evidence type="ECO:0000313" key="1">
    <source>
        <dbReference type="EMBL" id="MFD1947147.1"/>
    </source>
</evidence>
<dbReference type="Gene3D" id="3.40.630.30">
    <property type="match status" value="1"/>
</dbReference>
<dbReference type="SUPFAM" id="SSF55729">
    <property type="entry name" value="Acyl-CoA N-acyltransferases (Nat)"/>
    <property type="match status" value="1"/>
</dbReference>
<dbReference type="RefSeq" id="WP_343917966.1">
    <property type="nucleotide sequence ID" value="NZ_BAAAJT010000002.1"/>
</dbReference>
<dbReference type="EMBL" id="JBHUGD010000003">
    <property type="protein sequence ID" value="MFD1947147.1"/>
    <property type="molecule type" value="Genomic_DNA"/>
</dbReference>
<comment type="caution">
    <text evidence="1">The sequence shown here is derived from an EMBL/GenBank/DDBJ whole genome shotgun (WGS) entry which is preliminary data.</text>
</comment>
<gene>
    <name evidence="1" type="ORF">ACFSDE_10110</name>
</gene>
<evidence type="ECO:0000313" key="2">
    <source>
        <dbReference type="Proteomes" id="UP001597351"/>
    </source>
</evidence>
<sequence>MATQDPGPTTVQPLTTDTWDLFAGLVERHRGIFGGCWCVKFHADRDDRVPGYDGNRAFKRCLVEEGVAHAALVVREGEDGPEAIAWAEYGTPAELPDIHHSKQYLADLAAEGDREPDFRVTCIFVDKRFRQHGLVTVALEGALGLIAEAGGGVVEGYPHIPGERRLSSSFLYNGTRAVYERAGFEFVRPKGMKNTVMRRTVAAA</sequence>
<dbReference type="InterPro" id="IPR016181">
    <property type="entry name" value="Acyl_CoA_acyltransferase"/>
</dbReference>
<protein>
    <submittedName>
        <fullName evidence="1">GNAT family N-acetyltransferase</fullName>
    </submittedName>
</protein>
<proteinExistence type="predicted"/>
<name>A0ABW4TKD2_9ACTN</name>
<dbReference type="Proteomes" id="UP001597351">
    <property type="component" value="Unassembled WGS sequence"/>
</dbReference>
<reference evidence="2" key="1">
    <citation type="journal article" date="2019" name="Int. J. Syst. Evol. Microbiol.">
        <title>The Global Catalogue of Microorganisms (GCM) 10K type strain sequencing project: providing services to taxonomists for standard genome sequencing and annotation.</title>
        <authorList>
            <consortium name="The Broad Institute Genomics Platform"/>
            <consortium name="The Broad Institute Genome Sequencing Center for Infectious Disease"/>
            <person name="Wu L."/>
            <person name="Ma J."/>
        </authorList>
    </citation>
    <scope>NUCLEOTIDE SEQUENCE [LARGE SCALE GENOMIC DNA]</scope>
    <source>
        <strain evidence="2">CGMCC 1.12477</strain>
    </source>
</reference>
<keyword evidence="2" id="KW-1185">Reference proteome</keyword>